<dbReference type="PANTHER" id="PTHR31307">
    <property type="entry name" value="TRIHELIX TRANSCRIPTION FACTOR ASIL2"/>
    <property type="match status" value="1"/>
</dbReference>
<dbReference type="SMART" id="SM00595">
    <property type="entry name" value="MADF"/>
    <property type="match status" value="1"/>
</dbReference>
<dbReference type="InterPro" id="IPR044823">
    <property type="entry name" value="ASIL1/2-like"/>
</dbReference>
<comment type="caution">
    <text evidence="3">The sequence shown here is derived from an EMBL/GenBank/DDBJ whole genome shotgun (WGS) entry which is preliminary data.</text>
</comment>
<keyword evidence="4" id="KW-1185">Reference proteome</keyword>
<dbReference type="InterPro" id="IPR044822">
    <property type="entry name" value="Myb_DNA-bind_4"/>
</dbReference>
<dbReference type="PANTHER" id="PTHR31307:SF3">
    <property type="entry name" value="HOMEODOMAIN-LIKE SUPERFAMILY PROTEIN"/>
    <property type="match status" value="1"/>
</dbReference>
<evidence type="ECO:0000313" key="3">
    <source>
        <dbReference type="EMBL" id="OVA07939.1"/>
    </source>
</evidence>
<feature type="region of interest" description="Disordered" evidence="1">
    <location>
        <begin position="1"/>
        <end position="45"/>
    </location>
</feature>
<reference evidence="3 4" key="1">
    <citation type="journal article" date="2017" name="Mol. Plant">
        <title>The Genome of Medicinal Plant Macleaya cordata Provides New Insights into Benzylisoquinoline Alkaloids Metabolism.</title>
        <authorList>
            <person name="Liu X."/>
            <person name="Liu Y."/>
            <person name="Huang P."/>
            <person name="Ma Y."/>
            <person name="Qing Z."/>
            <person name="Tang Q."/>
            <person name="Cao H."/>
            <person name="Cheng P."/>
            <person name="Zheng Y."/>
            <person name="Yuan Z."/>
            <person name="Zhou Y."/>
            <person name="Liu J."/>
            <person name="Tang Z."/>
            <person name="Zhuo Y."/>
            <person name="Zhang Y."/>
            <person name="Yu L."/>
            <person name="Huang J."/>
            <person name="Yang P."/>
            <person name="Peng Q."/>
            <person name="Zhang J."/>
            <person name="Jiang W."/>
            <person name="Zhang Z."/>
            <person name="Lin K."/>
            <person name="Ro D.K."/>
            <person name="Chen X."/>
            <person name="Xiong X."/>
            <person name="Shang Y."/>
            <person name="Huang S."/>
            <person name="Zeng J."/>
        </authorList>
    </citation>
    <scope>NUCLEOTIDE SEQUENCE [LARGE SCALE GENOMIC DNA]</scope>
    <source>
        <strain evidence="4">cv. BLH2017</strain>
        <tissue evidence="3">Root</tissue>
    </source>
</reference>
<dbReference type="EMBL" id="MVGT01002394">
    <property type="protein sequence ID" value="OVA07939.1"/>
    <property type="molecule type" value="Genomic_DNA"/>
</dbReference>
<dbReference type="FunCoup" id="A0A200QBV0">
    <property type="interactions" value="272"/>
</dbReference>
<feature type="compositionally biased region" description="Pro residues" evidence="1">
    <location>
        <begin position="34"/>
        <end position="45"/>
    </location>
</feature>
<feature type="compositionally biased region" description="Acidic residues" evidence="1">
    <location>
        <begin position="165"/>
        <end position="177"/>
    </location>
</feature>
<name>A0A200QBV0_MACCD</name>
<feature type="region of interest" description="Disordered" evidence="1">
    <location>
        <begin position="200"/>
        <end position="260"/>
    </location>
</feature>
<evidence type="ECO:0000256" key="1">
    <source>
        <dbReference type="SAM" id="MobiDB-lite"/>
    </source>
</evidence>
<dbReference type="Pfam" id="PF13837">
    <property type="entry name" value="Myb_DNA-bind_4"/>
    <property type="match status" value="1"/>
</dbReference>
<dbReference type="OrthoDB" id="1901794at2759"/>
<feature type="compositionally biased region" description="Acidic residues" evidence="1">
    <location>
        <begin position="241"/>
        <end position="255"/>
    </location>
</feature>
<accession>A0A200QBV0</accession>
<dbReference type="STRING" id="56857.A0A200QBV0"/>
<dbReference type="Gene3D" id="1.10.10.60">
    <property type="entry name" value="Homeodomain-like"/>
    <property type="match status" value="1"/>
</dbReference>
<dbReference type="Proteomes" id="UP000195402">
    <property type="component" value="Unassembled WGS sequence"/>
</dbReference>
<evidence type="ECO:0000313" key="4">
    <source>
        <dbReference type="Proteomes" id="UP000195402"/>
    </source>
</evidence>
<feature type="region of interest" description="Disordered" evidence="1">
    <location>
        <begin position="152"/>
        <end position="181"/>
    </location>
</feature>
<evidence type="ECO:0000259" key="2">
    <source>
        <dbReference type="PROSITE" id="PS50090"/>
    </source>
</evidence>
<dbReference type="PROSITE" id="PS50090">
    <property type="entry name" value="MYB_LIKE"/>
    <property type="match status" value="1"/>
</dbReference>
<proteinExistence type="predicted"/>
<dbReference type="FunFam" id="1.10.10.60:FF:000152">
    <property type="entry name" value="Trihelix transcription factor ASIL2"/>
    <property type="match status" value="1"/>
</dbReference>
<dbReference type="InParanoid" id="A0A200QBV0"/>
<sequence>MAQPSSSSAPPPEPINQHENENGNGKNPSLQEPKPSPSISPPKKIPPLPWTHLETVNLIEVYQNKWYSLKRGQLKANQWEEVAISVAARCGFDEPSKTATQCRHKMEKLRKRYRSEKQRSTISTWTYFDLMDQMERGPFPISVRPIATIDPNRHHQHHHQRTSDSTDDDSDDVDDNVPDVINKSRSINHILRRPPIVSRIVDNSSSPRPQWNGIGSSGPRDSDSRLLRNPMYRKRRRSFEIEEEEEEEEKEEEEGGGGGELLMELASVIRKFGEGFVKIENMKMEMMKETEKHRMEMESKRTKMILDSQHRIVDAIAKAFCSRKKIKESQEM</sequence>
<protein>
    <submittedName>
        <fullName evidence="3">MADF domain</fullName>
    </submittedName>
</protein>
<gene>
    <name evidence="3" type="ORF">BVC80_8733g6</name>
</gene>
<dbReference type="InterPro" id="IPR001005">
    <property type="entry name" value="SANT/Myb"/>
</dbReference>
<dbReference type="AlphaFoldDB" id="A0A200QBV0"/>
<feature type="domain" description="Myb-like" evidence="2">
    <location>
        <begin position="49"/>
        <end position="110"/>
    </location>
</feature>
<organism evidence="3 4">
    <name type="scientific">Macleaya cordata</name>
    <name type="common">Five-seeded plume-poppy</name>
    <name type="synonym">Bocconia cordata</name>
    <dbReference type="NCBI Taxonomy" id="56857"/>
    <lineage>
        <taxon>Eukaryota</taxon>
        <taxon>Viridiplantae</taxon>
        <taxon>Streptophyta</taxon>
        <taxon>Embryophyta</taxon>
        <taxon>Tracheophyta</taxon>
        <taxon>Spermatophyta</taxon>
        <taxon>Magnoliopsida</taxon>
        <taxon>Ranunculales</taxon>
        <taxon>Papaveraceae</taxon>
        <taxon>Papaveroideae</taxon>
        <taxon>Macleaya</taxon>
    </lineage>
</organism>
<dbReference type="OMA" id="FRMEMEN"/>